<sequence>GGTDKIEPSGLSRLGKEVDELLDQ</sequence>
<dbReference type="AlphaFoldDB" id="A0A182EER5"/>
<reference evidence="4" key="1">
    <citation type="submission" date="2016-06" db="UniProtKB">
        <authorList>
            <consortium name="WormBaseParasite"/>
        </authorList>
    </citation>
    <scope>IDENTIFICATION</scope>
</reference>
<accession>A0A182EER5</accession>
<dbReference type="WBParaSite" id="nOo.2.0.1.t06575-RA">
    <property type="protein sequence ID" value="nOo.2.0.1.t06575-RA"/>
    <property type="gene ID" value="nOo.2.0.1.g06575"/>
</dbReference>
<feature type="compositionally biased region" description="Basic and acidic residues" evidence="1">
    <location>
        <begin position="14"/>
        <end position="24"/>
    </location>
</feature>
<name>A0A182EER5_ONCOC</name>
<keyword evidence="3" id="KW-1185">Reference proteome</keyword>
<dbReference type="Proteomes" id="UP000271087">
    <property type="component" value="Unassembled WGS sequence"/>
</dbReference>
<evidence type="ECO:0000313" key="4">
    <source>
        <dbReference type="WBParaSite" id="nOo.2.0.1.t06575-RA"/>
    </source>
</evidence>
<evidence type="ECO:0000313" key="3">
    <source>
        <dbReference type="Proteomes" id="UP000271087"/>
    </source>
</evidence>
<reference evidence="2 3" key="2">
    <citation type="submission" date="2018-08" db="EMBL/GenBank/DDBJ databases">
        <authorList>
            <person name="Laetsch R D."/>
            <person name="Stevens L."/>
            <person name="Kumar S."/>
            <person name="Blaxter L. M."/>
        </authorList>
    </citation>
    <scope>NUCLEOTIDE SEQUENCE [LARGE SCALE GENOMIC DNA]</scope>
</reference>
<organism evidence="4">
    <name type="scientific">Onchocerca ochengi</name>
    <name type="common">Filarial nematode worm</name>
    <dbReference type="NCBI Taxonomy" id="42157"/>
    <lineage>
        <taxon>Eukaryota</taxon>
        <taxon>Metazoa</taxon>
        <taxon>Ecdysozoa</taxon>
        <taxon>Nematoda</taxon>
        <taxon>Chromadorea</taxon>
        <taxon>Rhabditida</taxon>
        <taxon>Spirurina</taxon>
        <taxon>Spiruromorpha</taxon>
        <taxon>Filarioidea</taxon>
        <taxon>Onchocercidae</taxon>
        <taxon>Onchocerca</taxon>
    </lineage>
</organism>
<feature type="region of interest" description="Disordered" evidence="1">
    <location>
        <begin position="1"/>
        <end position="24"/>
    </location>
</feature>
<proteinExistence type="predicted"/>
<protein>
    <submittedName>
        <fullName evidence="4">M protein</fullName>
    </submittedName>
</protein>
<evidence type="ECO:0000256" key="1">
    <source>
        <dbReference type="SAM" id="MobiDB-lite"/>
    </source>
</evidence>
<dbReference type="EMBL" id="UYRW01002081">
    <property type="protein sequence ID" value="VDK82905.1"/>
    <property type="molecule type" value="Genomic_DNA"/>
</dbReference>
<gene>
    <name evidence="2" type="ORF">NOO_LOCUS6575</name>
</gene>
<evidence type="ECO:0000313" key="2">
    <source>
        <dbReference type="EMBL" id="VDK82905.1"/>
    </source>
</evidence>